<dbReference type="Proteomes" id="UP000015347">
    <property type="component" value="Unassembled WGS sequence"/>
</dbReference>
<sequence length="131" mass="14402">MTREEHFRRLERVEKVARNMDRAFRLPLTRIRIGWDGLLGLVPGIGDTLAVAPAVWILSEAHAMGAPRTLLAQMAGNLGIDYVIGLIPLIGDVFDIGFKSNSRNAELLRAWLEDHHAAPGEGAPSRRLDAA</sequence>
<dbReference type="STRING" id="1123237.Salmuc_00245"/>
<keyword evidence="2" id="KW-1185">Reference proteome</keyword>
<dbReference type="EMBL" id="APVH01000028">
    <property type="protein sequence ID" value="EPX81931.1"/>
    <property type="molecule type" value="Genomic_DNA"/>
</dbReference>
<dbReference type="Pfam" id="PF13430">
    <property type="entry name" value="DUF4112"/>
    <property type="match status" value="1"/>
</dbReference>
<evidence type="ECO:0000313" key="1">
    <source>
        <dbReference type="EMBL" id="EPX81931.1"/>
    </source>
</evidence>
<proteinExistence type="predicted"/>
<protein>
    <recommendedName>
        <fullName evidence="3">DUF4112 domain-containing protein</fullName>
    </recommendedName>
</protein>
<dbReference type="PANTHER" id="PTHR35519">
    <property type="entry name" value="MEMBRANE PROTEINS"/>
    <property type="match status" value="1"/>
</dbReference>
<organism evidence="1 2">
    <name type="scientific">Salipiger mucosus DSM 16094</name>
    <dbReference type="NCBI Taxonomy" id="1123237"/>
    <lineage>
        <taxon>Bacteria</taxon>
        <taxon>Pseudomonadati</taxon>
        <taxon>Pseudomonadota</taxon>
        <taxon>Alphaproteobacteria</taxon>
        <taxon>Rhodobacterales</taxon>
        <taxon>Roseobacteraceae</taxon>
        <taxon>Salipiger</taxon>
    </lineage>
</organism>
<gene>
    <name evidence="1" type="ORF">Salmuc_00245</name>
</gene>
<comment type="caution">
    <text evidence="1">The sequence shown here is derived from an EMBL/GenBank/DDBJ whole genome shotgun (WGS) entry which is preliminary data.</text>
</comment>
<dbReference type="RefSeq" id="WP_020040190.1">
    <property type="nucleotide sequence ID" value="NZ_KE557276.1"/>
</dbReference>
<dbReference type="InterPro" id="IPR025187">
    <property type="entry name" value="DUF4112"/>
</dbReference>
<evidence type="ECO:0000313" key="2">
    <source>
        <dbReference type="Proteomes" id="UP000015347"/>
    </source>
</evidence>
<dbReference type="PANTHER" id="PTHR35519:SF2">
    <property type="entry name" value="PH DOMAIN PROTEIN"/>
    <property type="match status" value="1"/>
</dbReference>
<accession>S9QKE5</accession>
<dbReference type="OrthoDB" id="513552at2"/>
<reference evidence="2" key="1">
    <citation type="journal article" date="2014" name="Stand. Genomic Sci.">
        <title>Genome sequence of the exopolysaccharide-producing Salipiger mucosus type strain (DSM 16094(T)), a moderately halophilic member of the Roseobacter clade.</title>
        <authorList>
            <person name="Riedel T."/>
            <person name="Spring S."/>
            <person name="Fiebig A."/>
            <person name="Petersen J."/>
            <person name="Kyrpides N.C."/>
            <person name="Goker M."/>
            <person name="Klenk H.P."/>
        </authorList>
    </citation>
    <scope>NUCLEOTIDE SEQUENCE [LARGE SCALE GENOMIC DNA]</scope>
    <source>
        <strain evidence="2">DSM 16094</strain>
    </source>
</reference>
<dbReference type="eggNOG" id="ENOG5032RYR">
    <property type="taxonomic scope" value="Bacteria"/>
</dbReference>
<name>S9QKE5_9RHOB</name>
<dbReference type="HOGENOM" id="CLU_116315_3_2_5"/>
<dbReference type="AlphaFoldDB" id="S9QKE5"/>
<evidence type="ECO:0008006" key="3">
    <source>
        <dbReference type="Google" id="ProtNLM"/>
    </source>
</evidence>